<dbReference type="EMBL" id="CAVMBE010000039">
    <property type="protein sequence ID" value="CAK4030734.1"/>
    <property type="molecule type" value="Genomic_DNA"/>
</dbReference>
<feature type="chain" id="PRO_5042496678" evidence="7">
    <location>
        <begin position="24"/>
        <end position="342"/>
    </location>
</feature>
<dbReference type="Pfam" id="PF04616">
    <property type="entry name" value="Glyco_hydro_43"/>
    <property type="match status" value="1"/>
</dbReference>
<evidence type="ECO:0000256" key="2">
    <source>
        <dbReference type="ARBA" id="ARBA00022801"/>
    </source>
</evidence>
<reference evidence="8" key="1">
    <citation type="submission" date="2023-11" db="EMBL/GenBank/DDBJ databases">
        <authorList>
            <person name="Alioto T."/>
            <person name="Alioto T."/>
            <person name="Gomez Garrido J."/>
        </authorList>
    </citation>
    <scope>NUCLEOTIDE SEQUENCE</scope>
</reference>
<dbReference type="InterPro" id="IPR006710">
    <property type="entry name" value="Glyco_hydro_43"/>
</dbReference>
<comment type="caution">
    <text evidence="8">The sequence shown here is derived from an EMBL/GenBank/DDBJ whole genome shotgun (WGS) entry which is preliminary data.</text>
</comment>
<evidence type="ECO:0000256" key="7">
    <source>
        <dbReference type="SAM" id="SignalP"/>
    </source>
</evidence>
<feature type="active site" description="Proton donor" evidence="4">
    <location>
        <position position="243"/>
    </location>
</feature>
<dbReference type="InterPro" id="IPR051795">
    <property type="entry name" value="Glycosyl_Hydrlase_43"/>
</dbReference>
<keyword evidence="9" id="KW-1185">Reference proteome</keyword>
<dbReference type="GO" id="GO:0005975">
    <property type="term" value="P:carbohydrate metabolic process"/>
    <property type="evidence" value="ECO:0007669"/>
    <property type="project" value="InterPro"/>
</dbReference>
<evidence type="ECO:0000313" key="8">
    <source>
        <dbReference type="EMBL" id="CAK4030734.1"/>
    </source>
</evidence>
<dbReference type="PANTHER" id="PTHR42812:SF5">
    <property type="entry name" value="ENDO-ARABINASE"/>
    <property type="match status" value="1"/>
</dbReference>
<name>A0AAI8Z1F2_9PEZI</name>
<dbReference type="SUPFAM" id="SSF75005">
    <property type="entry name" value="Arabinanase/levansucrase/invertase"/>
    <property type="match status" value="1"/>
</dbReference>
<sequence length="342" mass="36105">MSSSSSSLCALALALLASSLVTAAPTQHSKIFKRAPAYDVLRGSNFPDPSIINVNGKSYAFGTVSSGMEVPMASNPDFNDVGGWSGLSDAFPSANVPAFDNWAAANTVWAPDVNQLTDFDGSFAMYYSPALKSNNNIHCIGLARSSTIEGPYNDSSTEPWVCPEADGGAIDASGFLDSDNSRYVLYKIDGPAAHNGGYCASTNNIVTNTSIMLQRTQSDGYTKIGSPVSIWNNQGVSDHYQTEAPSLVKNGDTYFLFFSTGCYSDNSYTTKYVTSSNVNGPYGNPQTLLQQGSDGLYGPGGADVTPTGGQMVFHSLVNNDINQGRVMDTATLTFSGGSVSMN</sequence>
<accession>A0AAI8Z1F2</accession>
<dbReference type="GO" id="GO:0004553">
    <property type="term" value="F:hydrolase activity, hydrolyzing O-glycosyl compounds"/>
    <property type="evidence" value="ECO:0007669"/>
    <property type="project" value="InterPro"/>
</dbReference>
<feature type="signal peptide" evidence="7">
    <location>
        <begin position="1"/>
        <end position="23"/>
    </location>
</feature>
<evidence type="ECO:0000256" key="1">
    <source>
        <dbReference type="ARBA" id="ARBA00009865"/>
    </source>
</evidence>
<gene>
    <name evidence="8" type="ORF">LECACI_7A005892</name>
</gene>
<proteinExistence type="inferred from homology"/>
<evidence type="ECO:0000256" key="4">
    <source>
        <dbReference type="PIRSR" id="PIRSR606710-1"/>
    </source>
</evidence>
<dbReference type="InterPro" id="IPR023296">
    <property type="entry name" value="Glyco_hydro_beta-prop_sf"/>
</dbReference>
<dbReference type="AlphaFoldDB" id="A0AAI8Z1F2"/>
<evidence type="ECO:0000256" key="3">
    <source>
        <dbReference type="ARBA" id="ARBA00023295"/>
    </source>
</evidence>
<evidence type="ECO:0000313" key="9">
    <source>
        <dbReference type="Proteomes" id="UP001296104"/>
    </source>
</evidence>
<keyword evidence="3 6" id="KW-0326">Glycosidase</keyword>
<dbReference type="Proteomes" id="UP001296104">
    <property type="component" value="Unassembled WGS sequence"/>
</dbReference>
<feature type="active site" description="Proton acceptor" evidence="4">
    <location>
        <position position="48"/>
    </location>
</feature>
<keyword evidence="7" id="KW-0732">Signal</keyword>
<comment type="similarity">
    <text evidence="1 6">Belongs to the glycosyl hydrolase 43 family.</text>
</comment>
<dbReference type="PANTHER" id="PTHR42812">
    <property type="entry name" value="BETA-XYLOSIDASE"/>
    <property type="match status" value="1"/>
</dbReference>
<evidence type="ECO:0000256" key="5">
    <source>
        <dbReference type="PIRSR" id="PIRSR606710-2"/>
    </source>
</evidence>
<organism evidence="8 9">
    <name type="scientific">Lecanosticta acicola</name>
    <dbReference type="NCBI Taxonomy" id="111012"/>
    <lineage>
        <taxon>Eukaryota</taxon>
        <taxon>Fungi</taxon>
        <taxon>Dikarya</taxon>
        <taxon>Ascomycota</taxon>
        <taxon>Pezizomycotina</taxon>
        <taxon>Dothideomycetes</taxon>
        <taxon>Dothideomycetidae</taxon>
        <taxon>Mycosphaerellales</taxon>
        <taxon>Mycosphaerellaceae</taxon>
        <taxon>Lecanosticta</taxon>
    </lineage>
</organism>
<evidence type="ECO:0000256" key="6">
    <source>
        <dbReference type="RuleBase" id="RU361187"/>
    </source>
</evidence>
<protein>
    <submittedName>
        <fullName evidence="8">Glycoside hydrolase family 43</fullName>
    </submittedName>
</protein>
<dbReference type="Gene3D" id="2.115.10.20">
    <property type="entry name" value="Glycosyl hydrolase domain, family 43"/>
    <property type="match status" value="1"/>
</dbReference>
<dbReference type="CDD" id="cd08999">
    <property type="entry name" value="GH43_ABN-like"/>
    <property type="match status" value="1"/>
</dbReference>
<keyword evidence="2 6" id="KW-0378">Hydrolase</keyword>
<feature type="site" description="Important for catalytic activity, responsible for pKa modulation of the active site Glu and correct orientation of both the proton donor and substrate" evidence="5">
    <location>
        <position position="171"/>
    </location>
</feature>